<feature type="compositionally biased region" description="Pro residues" evidence="1">
    <location>
        <begin position="160"/>
        <end position="170"/>
    </location>
</feature>
<keyword evidence="3" id="KW-1185">Reference proteome</keyword>
<reference evidence="2 3" key="1">
    <citation type="submission" date="2023-05" db="EMBL/GenBank/DDBJ databases">
        <title>Draft genome sequence of Streptomyces sp. B-S-A12 isolated from a cave soil in Thailand.</title>
        <authorList>
            <person name="Chamroensaksri N."/>
            <person name="Muangham S."/>
        </authorList>
    </citation>
    <scope>NUCLEOTIDE SEQUENCE [LARGE SCALE GENOMIC DNA]</scope>
    <source>
        <strain evidence="2 3">B-S-A12</strain>
    </source>
</reference>
<evidence type="ECO:0000313" key="3">
    <source>
        <dbReference type="Proteomes" id="UP001237105"/>
    </source>
</evidence>
<organism evidence="2 3">
    <name type="scientific">Streptomyces luteolus</name>
    <dbReference type="NCBI Taxonomy" id="3043615"/>
    <lineage>
        <taxon>Bacteria</taxon>
        <taxon>Bacillati</taxon>
        <taxon>Actinomycetota</taxon>
        <taxon>Actinomycetes</taxon>
        <taxon>Kitasatosporales</taxon>
        <taxon>Streptomycetaceae</taxon>
        <taxon>Streptomyces</taxon>
    </lineage>
</organism>
<proteinExistence type="predicted"/>
<feature type="region of interest" description="Disordered" evidence="1">
    <location>
        <begin position="154"/>
        <end position="176"/>
    </location>
</feature>
<accession>A0ABT6SQU4</accession>
<name>A0ABT6SQU4_9ACTN</name>
<sequence length="194" mass="21019">MSQQRFMRRGITKIFWLKEIHAKAQTPTRAELSRPNATELTEAISDVEGWALTNEAIETPDLSSTFTSSIPGEDKAEDSSFTFYEDKVSDDVEQLLPKGAKGWVVFLRKGDVPGSKSMDVFPAQVASRSAQYNTGNEAAKFQVSYTITDPPALDVAVPAASPPKPLPVPPDHPDDESVDVTVVAAATVSAHDDD</sequence>
<evidence type="ECO:0000256" key="1">
    <source>
        <dbReference type="SAM" id="MobiDB-lite"/>
    </source>
</evidence>
<gene>
    <name evidence="2" type="ORF">QIT00_05270</name>
</gene>
<dbReference type="InterPro" id="IPR058009">
    <property type="entry name" value="TTP_Phage_16"/>
</dbReference>
<dbReference type="Proteomes" id="UP001237105">
    <property type="component" value="Unassembled WGS sequence"/>
</dbReference>
<evidence type="ECO:0000313" key="2">
    <source>
        <dbReference type="EMBL" id="MDI3417977.1"/>
    </source>
</evidence>
<protein>
    <submittedName>
        <fullName evidence="2">Uncharacterized protein</fullName>
    </submittedName>
</protein>
<dbReference type="EMBL" id="JASCIS010000004">
    <property type="protein sequence ID" value="MDI3417977.1"/>
    <property type="molecule type" value="Genomic_DNA"/>
</dbReference>
<comment type="caution">
    <text evidence="2">The sequence shown here is derived from an EMBL/GenBank/DDBJ whole genome shotgun (WGS) entry which is preliminary data.</text>
</comment>
<dbReference type="RefSeq" id="WP_282533899.1">
    <property type="nucleotide sequence ID" value="NZ_JASCIS010000004.1"/>
</dbReference>
<dbReference type="Pfam" id="PF25595">
    <property type="entry name" value="Phage_TTP_16"/>
    <property type="match status" value="1"/>
</dbReference>